<feature type="domain" description="O-GlcNAc transferase C-terminal" evidence="9">
    <location>
        <begin position="248"/>
        <end position="401"/>
    </location>
</feature>
<accession>A0A922NYG7</accession>
<evidence type="ECO:0000256" key="8">
    <source>
        <dbReference type="PROSITE-ProRule" id="PRU00339"/>
    </source>
</evidence>
<organism evidence="10 11">
    <name type="scientific">Pseudorhizobium pelagicum</name>
    <dbReference type="NCBI Taxonomy" id="1509405"/>
    <lineage>
        <taxon>Bacteria</taxon>
        <taxon>Pseudomonadati</taxon>
        <taxon>Pseudomonadota</taxon>
        <taxon>Alphaproteobacteria</taxon>
        <taxon>Hyphomicrobiales</taxon>
        <taxon>Rhizobiaceae</taxon>
        <taxon>Rhizobium/Agrobacterium group</taxon>
        <taxon>Pseudorhizobium</taxon>
    </lineage>
</organism>
<proteinExistence type="inferred from homology"/>
<dbReference type="OrthoDB" id="146908at2"/>
<evidence type="ECO:0000256" key="1">
    <source>
        <dbReference type="ARBA" id="ARBA00004922"/>
    </source>
</evidence>
<keyword evidence="6" id="KW-0677">Repeat</keyword>
<dbReference type="PROSITE" id="PS50005">
    <property type="entry name" value="TPR"/>
    <property type="match status" value="1"/>
</dbReference>
<dbReference type="InterPro" id="IPR019734">
    <property type="entry name" value="TPR_rpt"/>
</dbReference>
<evidence type="ECO:0000313" key="10">
    <source>
        <dbReference type="EMBL" id="KEQ05897.1"/>
    </source>
</evidence>
<dbReference type="PANTHER" id="PTHR44998:SF1">
    <property type="entry name" value="UDP-N-ACETYLGLUCOSAMINE--PEPTIDE N-ACETYLGLUCOSAMINYLTRANSFERASE 110 KDA SUBUNIT"/>
    <property type="match status" value="1"/>
</dbReference>
<dbReference type="Gene3D" id="3.40.50.11380">
    <property type="match status" value="1"/>
</dbReference>
<feature type="domain" description="O-GlcNAc transferase C-terminal" evidence="9">
    <location>
        <begin position="420"/>
        <end position="604"/>
    </location>
</feature>
<keyword evidence="11" id="KW-1185">Reference proteome</keyword>
<dbReference type="SMART" id="SM00028">
    <property type="entry name" value="TPR"/>
    <property type="match status" value="2"/>
</dbReference>
<dbReference type="AlphaFoldDB" id="A0A922NYG7"/>
<evidence type="ECO:0000256" key="2">
    <source>
        <dbReference type="ARBA" id="ARBA00005386"/>
    </source>
</evidence>
<evidence type="ECO:0000256" key="6">
    <source>
        <dbReference type="ARBA" id="ARBA00022737"/>
    </source>
</evidence>
<comment type="caution">
    <text evidence="10">The sequence shown here is derived from an EMBL/GenBank/DDBJ whole genome shotgun (WGS) entry which is preliminary data.</text>
</comment>
<keyword evidence="4" id="KW-0328">Glycosyltransferase</keyword>
<sequence>MLINNAFASDPASPLIGLLDRARTGTLPLVDLFKITESFNATGQRAQAAEFFKTWIAYNDTSPLLHIAYFNYGVTLGQMGDTAGAVQALRACIKANPRFGAGYINLGRALEDSGLPGQAIQQWRDFVEETSDITPERIGHRLMSLQHIGRVLEGAGRLEEAEAALWQAIELQPDRTEAGQHWTAARQRQCKWPVLAPSEHVTYRQLLDSMSPLTLAFHADDPMFQLAKAYRFSKAQAGRPDLSAFPRKQPKKKVGTGERLRVGYVSSDFREHAVGFALSEAFELHDKTSVEIFAYYSGAIRPNDETQGRIRAAVDCWRDITALSDVDAAKLISADEIDILIDLNGYTKNARTKIFVYRPAPVIVNFCGFPGSMASAAHQYIIADGHIIPPEQEIYFTEKVLRLSCYLAIDRTRQLTTPPSRAESGLPEDAFVYACFNGMQKINANCFGRWMQILSATPGSVLWLRSGDAVAQDRLCKLAAQSGVDANRLIFATPVADHSGHIARMALADLFLDTSPYGAHATATDALSAGLPVLTISGAGFAPRVCTSIVAAAGIPELICTTPDEYVQRAIAFERDRESLAAVRTSLENQRTTSVLQDTPAFVRRLEELFWQMQGERERGETPLPDFTNLDVYYEVGAELLQQHVEFEDEETYRKRYIDALAKLHDYSPLPYDKRLWRDPAA</sequence>
<protein>
    <recommendedName>
        <fullName evidence="3">protein O-GlcNAc transferase</fullName>
        <ecNumber evidence="3">2.4.1.255</ecNumber>
    </recommendedName>
</protein>
<dbReference type="EC" id="2.4.1.255" evidence="3"/>
<evidence type="ECO:0000256" key="5">
    <source>
        <dbReference type="ARBA" id="ARBA00022679"/>
    </source>
</evidence>
<reference evidence="10 11" key="1">
    <citation type="submission" date="2014-06" db="EMBL/GenBank/DDBJ databases">
        <title>Rhizobium pelagicum/R2-400B4.</title>
        <authorList>
            <person name="Kimes N.E."/>
            <person name="Lopez-Perez M."/>
        </authorList>
    </citation>
    <scope>NUCLEOTIDE SEQUENCE [LARGE SCALE GENOMIC DNA]</scope>
    <source>
        <strain evidence="10 11">R2-400B4</strain>
    </source>
</reference>
<dbReference type="InterPro" id="IPR011990">
    <property type="entry name" value="TPR-like_helical_dom_sf"/>
</dbReference>
<keyword evidence="5 10" id="KW-0808">Transferase</keyword>
<dbReference type="Pfam" id="PF13181">
    <property type="entry name" value="TPR_8"/>
    <property type="match status" value="2"/>
</dbReference>
<evidence type="ECO:0000313" key="11">
    <source>
        <dbReference type="Proteomes" id="UP000052167"/>
    </source>
</evidence>
<evidence type="ECO:0000256" key="3">
    <source>
        <dbReference type="ARBA" id="ARBA00011970"/>
    </source>
</evidence>
<name>A0A922NYG7_9HYPH</name>
<dbReference type="EMBL" id="JOKJ01000018">
    <property type="protein sequence ID" value="KEQ05897.1"/>
    <property type="molecule type" value="Genomic_DNA"/>
</dbReference>
<dbReference type="GO" id="GO:0097363">
    <property type="term" value="F:protein O-acetylglucosaminyltransferase activity"/>
    <property type="evidence" value="ECO:0007669"/>
    <property type="project" value="UniProtKB-EC"/>
</dbReference>
<dbReference type="InterPro" id="IPR029489">
    <property type="entry name" value="OGT/SEC/SPY_C"/>
</dbReference>
<dbReference type="RefSeq" id="WP_037161729.1">
    <property type="nucleotide sequence ID" value="NZ_JBALUL010000002.1"/>
</dbReference>
<keyword evidence="7 8" id="KW-0802">TPR repeat</keyword>
<dbReference type="Proteomes" id="UP000052167">
    <property type="component" value="Unassembled WGS sequence"/>
</dbReference>
<dbReference type="PANTHER" id="PTHR44998">
    <property type="match status" value="1"/>
</dbReference>
<evidence type="ECO:0000259" key="9">
    <source>
        <dbReference type="Pfam" id="PF13844"/>
    </source>
</evidence>
<feature type="repeat" description="TPR" evidence="8">
    <location>
        <begin position="142"/>
        <end position="175"/>
    </location>
</feature>
<dbReference type="Gene3D" id="1.25.40.10">
    <property type="entry name" value="Tetratricopeptide repeat domain"/>
    <property type="match status" value="2"/>
</dbReference>
<evidence type="ECO:0000256" key="4">
    <source>
        <dbReference type="ARBA" id="ARBA00022676"/>
    </source>
</evidence>
<comment type="pathway">
    <text evidence="1">Protein modification; protein glycosylation.</text>
</comment>
<evidence type="ECO:0000256" key="7">
    <source>
        <dbReference type="ARBA" id="ARBA00022803"/>
    </source>
</evidence>
<comment type="similarity">
    <text evidence="2">Belongs to the glycosyltransferase 41 family. O-GlcNAc transferase subfamily.</text>
</comment>
<dbReference type="SUPFAM" id="SSF48452">
    <property type="entry name" value="TPR-like"/>
    <property type="match status" value="1"/>
</dbReference>
<gene>
    <name evidence="10" type="ORF">GV68_08350</name>
</gene>
<dbReference type="Gene3D" id="3.40.50.2000">
    <property type="entry name" value="Glycogen Phosphorylase B"/>
    <property type="match status" value="1"/>
</dbReference>
<dbReference type="Pfam" id="PF13844">
    <property type="entry name" value="Glyco_transf_41"/>
    <property type="match status" value="2"/>
</dbReference>